<keyword evidence="2 5" id="KW-0812">Transmembrane</keyword>
<dbReference type="AlphaFoldDB" id="A0A4P6XIX8"/>
<proteinExistence type="predicted"/>
<feature type="transmembrane region" description="Helical" evidence="5">
    <location>
        <begin position="189"/>
        <end position="205"/>
    </location>
</feature>
<evidence type="ECO:0000256" key="3">
    <source>
        <dbReference type="ARBA" id="ARBA00022989"/>
    </source>
</evidence>
<evidence type="ECO:0000256" key="4">
    <source>
        <dbReference type="ARBA" id="ARBA00023136"/>
    </source>
</evidence>
<evidence type="ECO:0000259" key="6">
    <source>
        <dbReference type="Pfam" id="PF00892"/>
    </source>
</evidence>
<feature type="transmembrane region" description="Helical" evidence="5">
    <location>
        <begin position="348"/>
        <end position="368"/>
    </location>
</feature>
<keyword evidence="8" id="KW-1185">Reference proteome</keyword>
<dbReference type="STRING" id="2163413.A0A4P6XIX8"/>
<feature type="transmembrane region" description="Helical" evidence="5">
    <location>
        <begin position="157"/>
        <end position="177"/>
    </location>
</feature>
<keyword evidence="3 5" id="KW-1133">Transmembrane helix</keyword>
<feature type="transmembrane region" description="Helical" evidence="5">
    <location>
        <begin position="79"/>
        <end position="99"/>
    </location>
</feature>
<evidence type="ECO:0000256" key="1">
    <source>
        <dbReference type="ARBA" id="ARBA00004141"/>
    </source>
</evidence>
<dbReference type="Pfam" id="PF00892">
    <property type="entry name" value="EamA"/>
    <property type="match status" value="1"/>
</dbReference>
<feature type="transmembrane region" description="Helical" evidence="5">
    <location>
        <begin position="285"/>
        <end position="308"/>
    </location>
</feature>
<dbReference type="PANTHER" id="PTHR23051:SF0">
    <property type="entry name" value="SOLUTE CARRIER FAMILY 35 MEMBER F5"/>
    <property type="match status" value="1"/>
</dbReference>
<feature type="transmembrane region" description="Helical" evidence="5">
    <location>
        <begin position="249"/>
        <end position="265"/>
    </location>
</feature>
<comment type="subcellular location">
    <subcellularLocation>
        <location evidence="1">Membrane</location>
        <topology evidence="1">Multi-pass membrane protein</topology>
    </subcellularLocation>
</comment>
<dbReference type="EMBL" id="CP034456">
    <property type="protein sequence ID" value="QBM86026.1"/>
    <property type="molecule type" value="Genomic_DNA"/>
</dbReference>
<protein>
    <submittedName>
        <fullName evidence="7">Permease of the drug/metabolite transporter (DMT) superfamily</fullName>
    </submittedName>
</protein>
<keyword evidence="4 5" id="KW-0472">Membrane</keyword>
<dbReference type="PANTHER" id="PTHR23051">
    <property type="entry name" value="SOLUTE CARRIER FAMILY 35, MEMBER F5"/>
    <property type="match status" value="1"/>
</dbReference>
<organism evidence="7 8">
    <name type="scientific">Metschnikowia aff. pulcherrima</name>
    <dbReference type="NCBI Taxonomy" id="2163413"/>
    <lineage>
        <taxon>Eukaryota</taxon>
        <taxon>Fungi</taxon>
        <taxon>Dikarya</taxon>
        <taxon>Ascomycota</taxon>
        <taxon>Saccharomycotina</taxon>
        <taxon>Pichiomycetes</taxon>
        <taxon>Metschnikowiaceae</taxon>
        <taxon>Metschnikowia</taxon>
    </lineage>
</organism>
<feature type="transmembrane region" description="Helical" evidence="5">
    <location>
        <begin position="380"/>
        <end position="399"/>
    </location>
</feature>
<dbReference type="SUPFAM" id="SSF103481">
    <property type="entry name" value="Multidrug resistance efflux transporter EmrE"/>
    <property type="match status" value="1"/>
</dbReference>
<gene>
    <name evidence="7" type="primary">MPUL0A06590</name>
    <name evidence="7" type="ORF">METSCH_A06590</name>
</gene>
<sequence length="544" mass="59621">MSESQADSVRAYVKSPRVKAQEIESRYYGNVDDVIDAINEQEKRNFSLGVVLLIVAICTWITGLELVNSVLKGEEFQKPIFLAVLTGSCFTLNFVPNMISLIKSFFRLSTHSNVTSSPMLSSSDLEIDSQAVMKFSTMSARPEVHHEGPEMLSQSEVFLLAFQVACIYLCYNVMVLLSLKYTSASNQTILGSTTTFFTLCLGTLLKVDRFSMKKVICVVSSLIGVILINIGSEDLSGGPSAKLSSKSPVFGNFLALIGAFFYALYLLTMKLKCGTGSKTTNERELFGWVGVITLAVGIPLLIVVHMLGIEEFQLPLDSSVLVMVLINAVFSVTSDYVTILAMLLTSPLVTSLALTSSIPITIFVDFIILDYEGKSSTSRLLLYGFGVVSIMLSVILININISSENELIEEVIEETLEGAMQCDEVLSPILSPYLSSSSAHNMSRRDIGLHTPLSPKFSNWRKRPATPLARLSSEDSRFTLNAGASHETEESPLRNQHHPKSLYKNDRLNASESSVHEASPGLYLSGGANHKFSLEHMLQSRGAL</sequence>
<feature type="transmembrane region" description="Helical" evidence="5">
    <location>
        <begin position="211"/>
        <end position="228"/>
    </location>
</feature>
<dbReference type="GO" id="GO:0000329">
    <property type="term" value="C:fungal-type vacuole membrane"/>
    <property type="evidence" value="ECO:0007669"/>
    <property type="project" value="TreeGrafter"/>
</dbReference>
<feature type="transmembrane region" description="Helical" evidence="5">
    <location>
        <begin position="46"/>
        <end position="67"/>
    </location>
</feature>
<dbReference type="InterPro" id="IPR037185">
    <property type="entry name" value="EmrE-like"/>
</dbReference>
<feature type="domain" description="EamA" evidence="6">
    <location>
        <begin position="157"/>
        <end position="229"/>
    </location>
</feature>
<evidence type="ECO:0000313" key="8">
    <source>
        <dbReference type="Proteomes" id="UP000292447"/>
    </source>
</evidence>
<dbReference type="InterPro" id="IPR000620">
    <property type="entry name" value="EamA_dom"/>
</dbReference>
<name>A0A4P6XIX8_9ASCO</name>
<evidence type="ECO:0000256" key="5">
    <source>
        <dbReference type="SAM" id="Phobius"/>
    </source>
</evidence>
<evidence type="ECO:0000313" key="7">
    <source>
        <dbReference type="EMBL" id="QBM86026.1"/>
    </source>
</evidence>
<evidence type="ECO:0000256" key="2">
    <source>
        <dbReference type="ARBA" id="ARBA00022692"/>
    </source>
</evidence>
<dbReference type="Proteomes" id="UP000292447">
    <property type="component" value="Chromosome I"/>
</dbReference>
<reference evidence="8" key="1">
    <citation type="submission" date="2019-03" db="EMBL/GenBank/DDBJ databases">
        <title>Snf2 controls pulcherriminic acid biosynthesis and connects pigmentation and antifungal activity of the yeast Metschnikowia pulcherrima.</title>
        <authorList>
            <person name="Gore-Lloyd D."/>
            <person name="Sumann I."/>
            <person name="Brachmann A.O."/>
            <person name="Schneeberger K."/>
            <person name="Ortiz-Merino R.A."/>
            <person name="Moreno-Beltran M."/>
            <person name="Schlaefli M."/>
            <person name="Kirner P."/>
            <person name="Santos Kron A."/>
            <person name="Wolfe K.H."/>
            <person name="Piel J."/>
            <person name="Ahrens C.H."/>
            <person name="Henk D."/>
            <person name="Freimoser F.M."/>
        </authorList>
    </citation>
    <scope>NUCLEOTIDE SEQUENCE [LARGE SCALE GENOMIC DNA]</scope>
    <source>
        <strain evidence="8">APC 1.2</strain>
    </source>
</reference>
<feature type="transmembrane region" description="Helical" evidence="5">
    <location>
        <begin position="320"/>
        <end position="342"/>
    </location>
</feature>
<accession>A0A4P6XIX8</accession>